<dbReference type="STRING" id="945553.A0A0D2P055"/>
<sequence length="442" mass="50727">MRLSTLIVAASLTLAAQASWFGGSNDNPEYASWNANELKAWLQVHNIPLPDRTPSKAELRTLVEDNWSTTSTWTRDQYNSAQKAFADVRDTAFDTWDESRLREFLLQQGIVAPKGPREHLVLLAQQKYRAYTNAASSFSSRASATASTAVYGDTAHQISKSASSVVGHATDAASSKFDQSKDYIYSTWSDNEMRKYLESKGVLKTGAQKKRHELLNMMHNAYGSVADPIWKVWSDSYMHNWLLSRNLIRSDYEKKRDALIKPMQQYYYSASDTVWSPWTDSQLKSWLVERGIIKSDAQVSRDKMRQMIKDNYLSAKDTFWSAWPDQKIHDWLVEHGYMRSDAQYKRDQLIELANEKWSDSKAKTAAYLTWPDARLRAYLRERGISEAALPTSRPGLLQETRVRWVQSQQRAETIFEKIKELVNSGLYKAEDVISRIMSLLKG</sequence>
<accession>A0A0D2P055</accession>
<dbReference type="Proteomes" id="UP000054270">
    <property type="component" value="Unassembled WGS sequence"/>
</dbReference>
<dbReference type="AlphaFoldDB" id="A0A0D2P055"/>
<dbReference type="Pfam" id="PF10281">
    <property type="entry name" value="Ish1"/>
    <property type="match status" value="3"/>
</dbReference>
<feature type="signal peptide" evidence="1">
    <location>
        <begin position="1"/>
        <end position="18"/>
    </location>
</feature>
<organism evidence="2 3">
    <name type="scientific">Hypholoma sublateritium (strain FD-334 SS-4)</name>
    <dbReference type="NCBI Taxonomy" id="945553"/>
    <lineage>
        <taxon>Eukaryota</taxon>
        <taxon>Fungi</taxon>
        <taxon>Dikarya</taxon>
        <taxon>Basidiomycota</taxon>
        <taxon>Agaricomycotina</taxon>
        <taxon>Agaricomycetes</taxon>
        <taxon>Agaricomycetidae</taxon>
        <taxon>Agaricales</taxon>
        <taxon>Agaricineae</taxon>
        <taxon>Strophariaceae</taxon>
        <taxon>Hypholoma</taxon>
    </lineage>
</organism>
<dbReference type="OMA" id="WTFDTWN"/>
<protein>
    <recommendedName>
        <fullName evidence="4">Meiotic sister chromatid recombination protein 1</fullName>
    </recommendedName>
</protein>
<evidence type="ECO:0000313" key="2">
    <source>
        <dbReference type="EMBL" id="KJA22101.1"/>
    </source>
</evidence>
<evidence type="ECO:0008006" key="4">
    <source>
        <dbReference type="Google" id="ProtNLM"/>
    </source>
</evidence>
<feature type="non-terminal residue" evidence="2">
    <location>
        <position position="442"/>
    </location>
</feature>
<gene>
    <name evidence="2" type="ORF">HYPSUDRAFT_117994</name>
</gene>
<evidence type="ECO:0000313" key="3">
    <source>
        <dbReference type="Proteomes" id="UP000054270"/>
    </source>
</evidence>
<keyword evidence="3" id="KW-1185">Reference proteome</keyword>
<dbReference type="EMBL" id="KN817552">
    <property type="protein sequence ID" value="KJA22101.1"/>
    <property type="molecule type" value="Genomic_DNA"/>
</dbReference>
<evidence type="ECO:0000256" key="1">
    <source>
        <dbReference type="SAM" id="SignalP"/>
    </source>
</evidence>
<dbReference type="InterPro" id="IPR018803">
    <property type="entry name" value="Ish1/Msc1-like"/>
</dbReference>
<proteinExistence type="predicted"/>
<keyword evidence="1" id="KW-0732">Signal</keyword>
<dbReference type="OrthoDB" id="2527403at2759"/>
<reference evidence="3" key="1">
    <citation type="submission" date="2014-04" db="EMBL/GenBank/DDBJ databases">
        <title>Evolutionary Origins and Diversification of the Mycorrhizal Mutualists.</title>
        <authorList>
            <consortium name="DOE Joint Genome Institute"/>
            <consortium name="Mycorrhizal Genomics Consortium"/>
            <person name="Kohler A."/>
            <person name="Kuo A."/>
            <person name="Nagy L.G."/>
            <person name="Floudas D."/>
            <person name="Copeland A."/>
            <person name="Barry K.W."/>
            <person name="Cichocki N."/>
            <person name="Veneault-Fourrey C."/>
            <person name="LaButti K."/>
            <person name="Lindquist E.A."/>
            <person name="Lipzen A."/>
            <person name="Lundell T."/>
            <person name="Morin E."/>
            <person name="Murat C."/>
            <person name="Riley R."/>
            <person name="Ohm R."/>
            <person name="Sun H."/>
            <person name="Tunlid A."/>
            <person name="Henrissat B."/>
            <person name="Grigoriev I.V."/>
            <person name="Hibbett D.S."/>
            <person name="Martin F."/>
        </authorList>
    </citation>
    <scope>NUCLEOTIDE SEQUENCE [LARGE SCALE GENOMIC DNA]</scope>
    <source>
        <strain evidence="3">FD-334 SS-4</strain>
    </source>
</reference>
<feature type="chain" id="PRO_5002248138" description="Meiotic sister chromatid recombination protein 1" evidence="1">
    <location>
        <begin position="19"/>
        <end position="442"/>
    </location>
</feature>
<name>A0A0D2P055_HYPSF</name>